<dbReference type="InterPro" id="IPR007459">
    <property type="entry name" value="DNA_pol3_chi"/>
</dbReference>
<dbReference type="RefSeq" id="WP_235312724.1">
    <property type="nucleotide sequence ID" value="NZ_JAKGAS010000005.1"/>
</dbReference>
<gene>
    <name evidence="1" type="ORF">L0668_11535</name>
</gene>
<dbReference type="SUPFAM" id="SSF102400">
    <property type="entry name" value="DNA polymerase III chi subunit"/>
    <property type="match status" value="1"/>
</dbReference>
<dbReference type="PANTHER" id="PTHR38767">
    <property type="entry name" value="DNA POLYMERASE III SUBUNIT CHI"/>
    <property type="match status" value="1"/>
</dbReference>
<dbReference type="InterPro" id="IPR036768">
    <property type="entry name" value="PolIII_chi_sf"/>
</dbReference>
<dbReference type="Gene3D" id="3.40.50.10110">
    <property type="entry name" value="DNA polymerase III subunit chi"/>
    <property type="match status" value="1"/>
</dbReference>
<dbReference type="Proteomes" id="UP001521137">
    <property type="component" value="Unassembled WGS sequence"/>
</dbReference>
<comment type="caution">
    <text evidence="1">The sequence shown here is derived from an EMBL/GenBank/DDBJ whole genome shotgun (WGS) entry which is preliminary data.</text>
</comment>
<accession>A0ABS9D788</accession>
<sequence length="155" mass="17715">MSNVTFYLLDETAEINQQPAHFALACLLATQHYRQKQKCLIYCQNQQQAEQFDELLWQLPNDAFVPHNLAGEGPVGGAPVEICWQPPSQFNRPVLINLTDHIPAFHQRFRQVIDFVPALEALKVQARERYKHYRAAGNQLDTLPASSINETQHHG</sequence>
<keyword evidence="2" id="KW-1185">Reference proteome</keyword>
<evidence type="ECO:0000313" key="1">
    <source>
        <dbReference type="EMBL" id="MCF2948741.1"/>
    </source>
</evidence>
<organism evidence="1 2">
    <name type="scientific">Paraglaciecola algarum</name>
    <dbReference type="NCBI Taxonomy" id="3050085"/>
    <lineage>
        <taxon>Bacteria</taxon>
        <taxon>Pseudomonadati</taxon>
        <taxon>Pseudomonadota</taxon>
        <taxon>Gammaproteobacteria</taxon>
        <taxon>Alteromonadales</taxon>
        <taxon>Alteromonadaceae</taxon>
        <taxon>Paraglaciecola</taxon>
    </lineage>
</organism>
<evidence type="ECO:0000313" key="2">
    <source>
        <dbReference type="Proteomes" id="UP001521137"/>
    </source>
</evidence>
<dbReference type="PANTHER" id="PTHR38767:SF1">
    <property type="entry name" value="DNA POLYMERASE III SUBUNIT CHI"/>
    <property type="match status" value="1"/>
</dbReference>
<reference evidence="1 2" key="1">
    <citation type="submission" date="2022-01" db="EMBL/GenBank/DDBJ databases">
        <title>Paraglaciecola sp. G1-23.</title>
        <authorList>
            <person name="Jin M.S."/>
            <person name="Han D.M."/>
            <person name="Kim H.M."/>
            <person name="Jeon C.O."/>
        </authorList>
    </citation>
    <scope>NUCLEOTIDE SEQUENCE [LARGE SCALE GENOMIC DNA]</scope>
    <source>
        <strain evidence="1 2">G1-23</strain>
    </source>
</reference>
<dbReference type="EMBL" id="JAKGAS010000005">
    <property type="protein sequence ID" value="MCF2948741.1"/>
    <property type="molecule type" value="Genomic_DNA"/>
</dbReference>
<name>A0ABS9D788_9ALTE</name>
<dbReference type="Pfam" id="PF04364">
    <property type="entry name" value="DNA_pol3_chi"/>
    <property type="match status" value="1"/>
</dbReference>
<proteinExistence type="predicted"/>
<protein>
    <submittedName>
        <fullName evidence="1">DNA polymerase III subunit chi</fullName>
    </submittedName>
</protein>